<dbReference type="Proteomes" id="UP000824112">
    <property type="component" value="Unassembled WGS sequence"/>
</dbReference>
<proteinExistence type="predicted"/>
<reference evidence="1" key="2">
    <citation type="journal article" date="2021" name="PeerJ">
        <title>Extensive microbial diversity within the chicken gut microbiome revealed by metagenomics and culture.</title>
        <authorList>
            <person name="Gilroy R."/>
            <person name="Ravi A."/>
            <person name="Getino M."/>
            <person name="Pursley I."/>
            <person name="Horton D.L."/>
            <person name="Alikhan N.F."/>
            <person name="Baker D."/>
            <person name="Gharbi K."/>
            <person name="Hall N."/>
            <person name="Watson M."/>
            <person name="Adriaenssens E.M."/>
            <person name="Foster-Nyarko E."/>
            <person name="Jarju S."/>
            <person name="Secka A."/>
            <person name="Antonio M."/>
            <person name="Oren A."/>
            <person name="Chaudhuri R.R."/>
            <person name="La Ragione R."/>
            <person name="Hildebrand F."/>
            <person name="Pallen M.J."/>
        </authorList>
    </citation>
    <scope>NUCLEOTIDE SEQUENCE</scope>
    <source>
        <strain evidence="1">CHK158-818</strain>
    </source>
</reference>
<name>A0A9D1SD28_9BACT</name>
<reference evidence="1" key="1">
    <citation type="submission" date="2020-10" db="EMBL/GenBank/DDBJ databases">
        <authorList>
            <person name="Gilroy R."/>
        </authorList>
    </citation>
    <scope>NUCLEOTIDE SEQUENCE</scope>
    <source>
        <strain evidence="1">CHK158-818</strain>
    </source>
</reference>
<evidence type="ECO:0000313" key="2">
    <source>
        <dbReference type="Proteomes" id="UP000824112"/>
    </source>
</evidence>
<dbReference type="AlphaFoldDB" id="A0A9D1SD28"/>
<accession>A0A9D1SD28</accession>
<protein>
    <submittedName>
        <fullName evidence="1">Uncharacterized protein</fullName>
    </submittedName>
</protein>
<feature type="non-terminal residue" evidence="1">
    <location>
        <position position="1"/>
    </location>
</feature>
<gene>
    <name evidence="1" type="ORF">IAB03_04980</name>
</gene>
<dbReference type="EMBL" id="DVNA01000113">
    <property type="protein sequence ID" value="HIU55148.1"/>
    <property type="molecule type" value="Genomic_DNA"/>
</dbReference>
<organism evidence="1 2">
    <name type="scientific">Candidatus Gallibacteroides avistercoris</name>
    <dbReference type="NCBI Taxonomy" id="2840833"/>
    <lineage>
        <taxon>Bacteria</taxon>
        <taxon>Pseudomonadati</taxon>
        <taxon>Bacteroidota</taxon>
        <taxon>Bacteroidia</taxon>
        <taxon>Bacteroidales</taxon>
        <taxon>Bacteroidaceae</taxon>
        <taxon>Bacteroidaceae incertae sedis</taxon>
        <taxon>Candidatus Gallibacteroides</taxon>
    </lineage>
</organism>
<comment type="caution">
    <text evidence="1">The sequence shown here is derived from an EMBL/GenBank/DDBJ whole genome shotgun (WGS) entry which is preliminary data.</text>
</comment>
<sequence>YIWRGQQLGSVSIQPNLGIAYKGFSFGAWASSDLTKMDLELDFSVGYTVGGFSAVITDYWFNYTASPQYFNYQKDKNTAHTFEAGVSYNFGESFPLTLSWYTNFAGADNWGYGHSQDYSSYVEASYGFMLWNTDMSVELGLTPWEGAYSDGFDVVNIGVGGSREIPLSDTFALPLFAKVTFNPAANRAYMSFGLTF</sequence>
<evidence type="ECO:0000313" key="1">
    <source>
        <dbReference type="EMBL" id="HIU55148.1"/>
    </source>
</evidence>